<name>A0A0M0JR07_9EUKA</name>
<feature type="coiled-coil region" evidence="1">
    <location>
        <begin position="37"/>
        <end position="98"/>
    </location>
</feature>
<dbReference type="OrthoDB" id="77066at2759"/>
<organism evidence="2 3">
    <name type="scientific">Chrysochromulina tobinii</name>
    <dbReference type="NCBI Taxonomy" id="1460289"/>
    <lineage>
        <taxon>Eukaryota</taxon>
        <taxon>Haptista</taxon>
        <taxon>Haptophyta</taxon>
        <taxon>Prymnesiophyceae</taxon>
        <taxon>Prymnesiales</taxon>
        <taxon>Chrysochromulinaceae</taxon>
        <taxon>Chrysochromulina</taxon>
    </lineage>
</organism>
<evidence type="ECO:0000313" key="2">
    <source>
        <dbReference type="EMBL" id="KOO28693.1"/>
    </source>
</evidence>
<dbReference type="InterPro" id="IPR038608">
    <property type="entry name" value="Csm1/Pcs1_C_sf"/>
</dbReference>
<evidence type="ECO:0000256" key="1">
    <source>
        <dbReference type="SAM" id="Coils"/>
    </source>
</evidence>
<dbReference type="Proteomes" id="UP000037460">
    <property type="component" value="Unassembled WGS sequence"/>
</dbReference>
<reference evidence="3" key="1">
    <citation type="journal article" date="2015" name="PLoS Genet.">
        <title>Genome Sequence and Transcriptome Analyses of Chrysochromulina tobin: Metabolic Tools for Enhanced Algal Fitness in the Prominent Order Prymnesiales (Haptophyceae).</title>
        <authorList>
            <person name="Hovde B.T."/>
            <person name="Deodato C.R."/>
            <person name="Hunsperger H.M."/>
            <person name="Ryken S.A."/>
            <person name="Yost W."/>
            <person name="Jha R.K."/>
            <person name="Patterson J."/>
            <person name="Monnat R.J. Jr."/>
            <person name="Barlow S.B."/>
            <person name="Starkenburg S.R."/>
            <person name="Cattolico R.A."/>
        </authorList>
    </citation>
    <scope>NUCLEOTIDE SEQUENCE</scope>
    <source>
        <strain evidence="3">CCMP291</strain>
    </source>
</reference>
<comment type="caution">
    <text evidence="2">The sequence shown here is derived from an EMBL/GenBank/DDBJ whole genome shotgun (WGS) entry which is preliminary data.</text>
</comment>
<dbReference type="CDD" id="cd23787">
    <property type="entry name" value="RWD_CSM1"/>
    <property type="match status" value="1"/>
</dbReference>
<evidence type="ECO:0000313" key="3">
    <source>
        <dbReference type="Proteomes" id="UP000037460"/>
    </source>
</evidence>
<dbReference type="Gene3D" id="3.90.1150.80">
    <property type="match status" value="1"/>
</dbReference>
<dbReference type="EMBL" id="JWZX01002527">
    <property type="protein sequence ID" value="KOO28693.1"/>
    <property type="molecule type" value="Genomic_DNA"/>
</dbReference>
<accession>A0A0M0JR07</accession>
<evidence type="ECO:0008006" key="4">
    <source>
        <dbReference type="Google" id="ProtNLM"/>
    </source>
</evidence>
<protein>
    <recommendedName>
        <fullName evidence="4">Monopolin complex subunit Csm1/Pcs1 C-terminal domain-containing protein</fullName>
    </recommendedName>
</protein>
<dbReference type="AlphaFoldDB" id="A0A0M0JR07"/>
<sequence>MPLDDDIHARYETLVNLRETQPERAAAAATSALQKSRKSSEALIAALRAEIDAYKENKQLGCTASMPSDELTAARAESADLRRQLADARAKLAATSQSGVAAAVAPSSQPLEARLAFYEMATGMRVEMDGDVARCVVSIEPASEDAEDEVVIRGAKPKRNTVAFDLSLAPAEGEEGEVEYIPTDLSECSAPLPEYLRDSLTFERSQMPAFLQKLLSGLANEKSADP</sequence>
<keyword evidence="3" id="KW-1185">Reference proteome</keyword>
<gene>
    <name evidence="2" type="ORF">Ctob_002597</name>
</gene>
<proteinExistence type="predicted"/>
<keyword evidence="1" id="KW-0175">Coiled coil</keyword>